<evidence type="ECO:0000313" key="2">
    <source>
        <dbReference type="EMBL" id="RCI16428.1"/>
    </source>
</evidence>
<dbReference type="EMBL" id="LKCN02000001">
    <property type="protein sequence ID" value="RCI16428.1"/>
    <property type="molecule type" value="Genomic_DNA"/>
</dbReference>
<keyword evidence="3" id="KW-1185">Reference proteome</keyword>
<accession>A0A367LPS4</accession>
<feature type="region of interest" description="Disordered" evidence="1">
    <location>
        <begin position="142"/>
        <end position="170"/>
    </location>
</feature>
<gene>
    <name evidence="2" type="ORF">L249_3121</name>
</gene>
<evidence type="ECO:0000313" key="3">
    <source>
        <dbReference type="Proteomes" id="UP000253664"/>
    </source>
</evidence>
<dbReference type="Proteomes" id="UP000253664">
    <property type="component" value="Unassembled WGS sequence"/>
</dbReference>
<dbReference type="AlphaFoldDB" id="A0A367LPS4"/>
<dbReference type="OrthoDB" id="10595319at2759"/>
<protein>
    <submittedName>
        <fullName evidence="2">Uncharacterized protein</fullName>
    </submittedName>
</protein>
<feature type="region of interest" description="Disordered" evidence="1">
    <location>
        <begin position="214"/>
        <end position="271"/>
    </location>
</feature>
<name>A0A367LPS4_9HYPO</name>
<proteinExistence type="predicted"/>
<feature type="compositionally biased region" description="Low complexity" evidence="1">
    <location>
        <begin position="147"/>
        <end position="169"/>
    </location>
</feature>
<evidence type="ECO:0000256" key="1">
    <source>
        <dbReference type="SAM" id="MobiDB-lite"/>
    </source>
</evidence>
<comment type="caution">
    <text evidence="2">The sequence shown here is derived from an EMBL/GenBank/DDBJ whole genome shotgun (WGS) entry which is preliminary data.</text>
</comment>
<reference evidence="2 3" key="1">
    <citation type="journal article" date="2015" name="BMC Genomics">
        <title>Insights from the genome of Ophiocordyceps polyrhachis-furcata to pathogenicity and host specificity in insect fungi.</title>
        <authorList>
            <person name="Wichadakul D."/>
            <person name="Kobmoo N."/>
            <person name="Ingsriswang S."/>
            <person name="Tangphatsornruang S."/>
            <person name="Chantasingh D."/>
            <person name="Luangsa-ard J.J."/>
            <person name="Eurwilaichitr L."/>
        </authorList>
    </citation>
    <scope>NUCLEOTIDE SEQUENCE [LARGE SCALE GENOMIC DNA]</scope>
    <source>
        <strain evidence="2 3">BCC 54312</strain>
    </source>
</reference>
<organism evidence="2 3">
    <name type="scientific">Ophiocordyceps polyrhachis-furcata BCC 54312</name>
    <dbReference type="NCBI Taxonomy" id="1330021"/>
    <lineage>
        <taxon>Eukaryota</taxon>
        <taxon>Fungi</taxon>
        <taxon>Dikarya</taxon>
        <taxon>Ascomycota</taxon>
        <taxon>Pezizomycotina</taxon>
        <taxon>Sordariomycetes</taxon>
        <taxon>Hypocreomycetidae</taxon>
        <taxon>Hypocreales</taxon>
        <taxon>Ophiocordycipitaceae</taxon>
        <taxon>Ophiocordyceps</taxon>
    </lineage>
</organism>
<sequence length="410" mass="44541">MRGTNVLASTRQLNKLTVVLFYPTPQDAINAWFEQHGEYTKTLAKQQGAVGGLGIFAILPTDQSLRRIDGNDANSAYRSDGRFAATHLRFMMPLPRSLRPNEWNSYAQHRAWEDNPTAIGLVAMAEVNRHWADANARSWGANSPGLSGANNPGPSSANNPGPSSAYNPGWSGVDPGLRSLLLRFIQETRPAGSSGPNIFCTAEALTTMNRLKQTDAPSRASGTPQTDHHGQGQGTGHHRADQATQTGHHRADQATQTGHHGTHQKDQSTQTELLEDMRLEMKSVLCQTETSSHPSDGTQDHQCAEAVDSFIGELQSQPPEQRASTAVSLIQFCGTPGTSQAEVNQAAGNAYDRKTAADCFVMASCRHTPCQKKLNATSLGTRDIPFLRLNLCHPRPRHAHGLSIAFVWET</sequence>